<evidence type="ECO:0000256" key="6">
    <source>
        <dbReference type="ARBA" id="ARBA00022490"/>
    </source>
</evidence>
<dbReference type="Gene3D" id="3.40.50.300">
    <property type="entry name" value="P-loop containing nucleotide triphosphate hydrolases"/>
    <property type="match status" value="1"/>
</dbReference>
<dbReference type="PANTHER" id="PTHR15641">
    <property type="entry name" value="ELONGATOR COMPLEX PROTEIN 5"/>
    <property type="match status" value="1"/>
</dbReference>
<evidence type="ECO:0000313" key="10">
    <source>
        <dbReference type="Proteomes" id="UP000005220"/>
    </source>
</evidence>
<dbReference type="GO" id="GO:0016887">
    <property type="term" value="F:ATP hydrolysis activity"/>
    <property type="evidence" value="ECO:0007669"/>
    <property type="project" value="EnsemblFungi"/>
</dbReference>
<keyword evidence="7" id="KW-0819">tRNA processing</keyword>
<keyword evidence="6" id="KW-0963">Cytoplasm</keyword>
<dbReference type="GO" id="GO:0005634">
    <property type="term" value="C:nucleus"/>
    <property type="evidence" value="ECO:0007669"/>
    <property type="project" value="UniProtKB-SubCell"/>
</dbReference>
<dbReference type="GO" id="GO:0042802">
    <property type="term" value="F:identical protein binding"/>
    <property type="evidence" value="ECO:0007669"/>
    <property type="project" value="EnsemblFungi"/>
</dbReference>
<evidence type="ECO:0000256" key="5">
    <source>
        <dbReference type="ARBA" id="ARBA00020264"/>
    </source>
</evidence>
<dbReference type="GO" id="GO:0033588">
    <property type="term" value="C:elongator holoenzyme complex"/>
    <property type="evidence" value="ECO:0007669"/>
    <property type="project" value="EnsemblFungi"/>
</dbReference>
<dbReference type="KEGG" id="kaf:KAFR_0B01570"/>
<evidence type="ECO:0000256" key="1">
    <source>
        <dbReference type="ARBA" id="ARBA00004123"/>
    </source>
</evidence>
<dbReference type="InterPro" id="IPR019519">
    <property type="entry name" value="Elp5"/>
</dbReference>
<organism evidence="9 10">
    <name type="scientific">Kazachstania africana (strain ATCC 22294 / BCRC 22015 / CBS 2517 / CECT 1963 / NBRC 1671 / NRRL Y-8276)</name>
    <name type="common">Yeast</name>
    <name type="synonym">Kluyveromyces africanus</name>
    <dbReference type="NCBI Taxonomy" id="1071382"/>
    <lineage>
        <taxon>Eukaryota</taxon>
        <taxon>Fungi</taxon>
        <taxon>Dikarya</taxon>
        <taxon>Ascomycota</taxon>
        <taxon>Saccharomycotina</taxon>
        <taxon>Saccharomycetes</taxon>
        <taxon>Saccharomycetales</taxon>
        <taxon>Saccharomycetaceae</taxon>
        <taxon>Kazachstania</taxon>
    </lineage>
</organism>
<dbReference type="Proteomes" id="UP000005220">
    <property type="component" value="Chromosome 2"/>
</dbReference>
<evidence type="ECO:0000256" key="8">
    <source>
        <dbReference type="ARBA" id="ARBA00023242"/>
    </source>
</evidence>
<protein>
    <recommendedName>
        <fullName evidence="5">Elongator complex protein 5</fullName>
    </recommendedName>
</protein>
<dbReference type="GO" id="GO:0005829">
    <property type="term" value="C:cytosol"/>
    <property type="evidence" value="ECO:0007669"/>
    <property type="project" value="TreeGrafter"/>
</dbReference>
<comment type="pathway">
    <text evidence="3">tRNA modification; 5-methoxycarbonylmethyl-2-thiouridine-tRNA biosynthesis.</text>
</comment>
<dbReference type="GO" id="GO:0000049">
    <property type="term" value="F:tRNA binding"/>
    <property type="evidence" value="ECO:0007669"/>
    <property type="project" value="EnsemblFungi"/>
</dbReference>
<dbReference type="EMBL" id="HE650822">
    <property type="protein sequence ID" value="CCF56456.1"/>
    <property type="molecule type" value="Genomic_DNA"/>
</dbReference>
<dbReference type="FunCoup" id="H2AQ06">
    <property type="interactions" value="1335"/>
</dbReference>
<reference evidence="9 10" key="1">
    <citation type="journal article" date="2011" name="Proc. Natl. Acad. Sci. U.S.A.">
        <title>Evolutionary erosion of yeast sex chromosomes by mating-type switching accidents.</title>
        <authorList>
            <person name="Gordon J.L."/>
            <person name="Armisen D."/>
            <person name="Proux-Wera E."/>
            <person name="Oheigeartaigh S.S."/>
            <person name="Byrne K.P."/>
            <person name="Wolfe K.H."/>
        </authorList>
    </citation>
    <scope>NUCLEOTIDE SEQUENCE [LARGE SCALE GENOMIC DNA]</scope>
    <source>
        <strain evidence="10">ATCC 22294 / BCRC 22015 / CBS 2517 / CECT 1963 / NBRC 1671 / NRRL Y-8276</strain>
    </source>
</reference>
<dbReference type="HOGENOM" id="CLU_050414_1_0_1"/>
<dbReference type="InterPro" id="IPR027417">
    <property type="entry name" value="P-loop_NTPase"/>
</dbReference>
<dbReference type="Pfam" id="PF10483">
    <property type="entry name" value="Elong_Iki1"/>
    <property type="match status" value="1"/>
</dbReference>
<evidence type="ECO:0000256" key="2">
    <source>
        <dbReference type="ARBA" id="ARBA00004496"/>
    </source>
</evidence>
<evidence type="ECO:0000313" key="9">
    <source>
        <dbReference type="EMBL" id="CCF56456.1"/>
    </source>
</evidence>
<dbReference type="OrthoDB" id="166907at2759"/>
<accession>H2AQ06</accession>
<comment type="subcellular location">
    <subcellularLocation>
        <location evidence="2">Cytoplasm</location>
    </subcellularLocation>
    <subcellularLocation>
        <location evidence="1">Nucleus</location>
    </subcellularLocation>
</comment>
<dbReference type="PANTHER" id="PTHR15641:SF1">
    <property type="entry name" value="ELONGATOR COMPLEX PROTEIN 5"/>
    <property type="match status" value="1"/>
</dbReference>
<name>H2AQ06_KAZAF</name>
<sequence>MASSAHNPSILLKRVLSLTEPSSFILCLDSVSQSSSYLIEELVFNANKSAGTNIIFVSFETNDKPEYASNFIDAENMDLAKIGQLVKSYLPSSSETRRSKNLVIVDSLNCISRSHLTQFVSSIASPHATIVATYHKDVPEVDEHGLENYPSAVELLKFISTTIMNINPILPRSLDREELNISLNRFRMPRGLNNPTFKLEFTNRRRSGRALSYEFNVDTVNHNYSIVMEAGTEDGVVETPEMLQDLATFNLSTSAKQKEAKDQVALPFLEAQSFSAGGAIVYEYEKDDDYDEEDPYEDPF</sequence>
<keyword evidence="8" id="KW-0539">Nucleus</keyword>
<dbReference type="eggNOG" id="ENOG502QQIZ">
    <property type="taxonomic scope" value="Eukaryota"/>
</dbReference>
<evidence type="ECO:0000256" key="3">
    <source>
        <dbReference type="ARBA" id="ARBA00005043"/>
    </source>
</evidence>
<dbReference type="AlphaFoldDB" id="H2AQ06"/>
<comment type="similarity">
    <text evidence="4">Belongs to the ELP5 family.</text>
</comment>
<dbReference type="GeneID" id="13882759"/>
<evidence type="ECO:0000256" key="4">
    <source>
        <dbReference type="ARBA" id="ARBA00009567"/>
    </source>
</evidence>
<evidence type="ECO:0000256" key="7">
    <source>
        <dbReference type="ARBA" id="ARBA00022694"/>
    </source>
</evidence>
<dbReference type="CDD" id="cd19496">
    <property type="entry name" value="Elp5"/>
    <property type="match status" value="1"/>
</dbReference>
<proteinExistence type="inferred from homology"/>
<dbReference type="UniPathway" id="UPA00988"/>
<gene>
    <name evidence="9" type="primary">KAFR0B01570</name>
    <name evidence="9" type="ORF">KAFR_0B01570</name>
</gene>
<dbReference type="STRING" id="1071382.H2AQ06"/>
<keyword evidence="10" id="KW-1185">Reference proteome</keyword>
<dbReference type="RefSeq" id="XP_003955591.1">
    <property type="nucleotide sequence ID" value="XM_003955542.1"/>
</dbReference>
<dbReference type="InParanoid" id="H2AQ06"/>
<dbReference type="GO" id="GO:0005777">
    <property type="term" value="C:peroxisome"/>
    <property type="evidence" value="ECO:0007669"/>
    <property type="project" value="EnsemblFungi"/>
</dbReference>
<dbReference type="GO" id="GO:0002098">
    <property type="term" value="P:tRNA wobble uridine modification"/>
    <property type="evidence" value="ECO:0007669"/>
    <property type="project" value="InterPro"/>
</dbReference>